<sequence>MNIYDQLESVENRYEELGELLSDPEVVSNTKRFMELSKEEASLRDTVATYKEYKDVLQAITDAEEMIKDSEGDADIEEMAKEELKESKAQKEDLEERLKILLLPKDPNDDKNIILEIRGAAGGDEAALFAGDLLTMYQKYAEAQGWQFEVMEASTNGVGGLKEVIAMVSGQSVYSKLKYESGAHRVQRVPVTESQGRVHTSTATVLVMPEVEDVEYEIDPNDLRVDIYHASGAGGQNVNKVATAVRIVHLPTNIKIEMQEERTQQKNRDKAMKIIRARVADHFAQIAQDEQDAERKSTIGTGDRSERIRTYNFPQNRVTDHRIGLTLQKLDTILAGKLDEVVDALVLYDQTKKLEELNN</sequence>
<dbReference type="SUPFAM" id="SSF75620">
    <property type="entry name" value="Release factor"/>
    <property type="match status" value="1"/>
</dbReference>
<evidence type="ECO:0000313" key="11">
    <source>
        <dbReference type="EMBL" id="MBJ8349436.1"/>
    </source>
</evidence>
<dbReference type="RefSeq" id="WP_199567363.1">
    <property type="nucleotide sequence ID" value="NZ_JAENBP010000002.1"/>
</dbReference>
<dbReference type="InterPro" id="IPR005139">
    <property type="entry name" value="PCRF"/>
</dbReference>
<evidence type="ECO:0000256" key="9">
    <source>
        <dbReference type="SAM" id="MobiDB-lite"/>
    </source>
</evidence>
<dbReference type="GO" id="GO:0016149">
    <property type="term" value="F:translation release factor activity, codon specific"/>
    <property type="evidence" value="ECO:0007669"/>
    <property type="project" value="UniProtKB-UniRule"/>
</dbReference>
<evidence type="ECO:0000256" key="4">
    <source>
        <dbReference type="ARBA" id="ARBA00022481"/>
    </source>
</evidence>
<dbReference type="Pfam" id="PF00472">
    <property type="entry name" value="RF-1"/>
    <property type="match status" value="1"/>
</dbReference>
<dbReference type="InterPro" id="IPR004373">
    <property type="entry name" value="RF-1"/>
</dbReference>
<comment type="function">
    <text evidence="1 8">Peptide chain release factor 1 directs the termination of translation in response to the peptide chain termination codons UAG and UAA.</text>
</comment>
<dbReference type="Proteomes" id="UP000644875">
    <property type="component" value="Unassembled WGS sequence"/>
</dbReference>
<evidence type="ECO:0000256" key="3">
    <source>
        <dbReference type="ARBA" id="ARBA00010835"/>
    </source>
</evidence>
<evidence type="ECO:0000259" key="10">
    <source>
        <dbReference type="PROSITE" id="PS00745"/>
    </source>
</evidence>
<dbReference type="FunFam" id="3.30.70.1660:FF:000004">
    <property type="entry name" value="Peptide chain release factor 1"/>
    <property type="match status" value="1"/>
</dbReference>
<dbReference type="Pfam" id="PF03462">
    <property type="entry name" value="PCRF"/>
    <property type="match status" value="1"/>
</dbReference>
<evidence type="ECO:0000256" key="2">
    <source>
        <dbReference type="ARBA" id="ARBA00004496"/>
    </source>
</evidence>
<comment type="subcellular location">
    <subcellularLocation>
        <location evidence="2 8">Cytoplasm</location>
    </subcellularLocation>
</comment>
<dbReference type="SMART" id="SM00937">
    <property type="entry name" value="PCRF"/>
    <property type="match status" value="1"/>
</dbReference>
<keyword evidence="6 8" id="KW-0648">Protein biosynthesis</keyword>
<dbReference type="Gene3D" id="3.30.160.20">
    <property type="match status" value="1"/>
</dbReference>
<dbReference type="EMBL" id="JAENBP010000002">
    <property type="protein sequence ID" value="MBJ8349436.1"/>
    <property type="molecule type" value="Genomic_DNA"/>
</dbReference>
<comment type="PTM">
    <text evidence="8">Methylated by PrmC. Methylation increases the termination efficiency of RF1.</text>
</comment>
<evidence type="ECO:0000256" key="7">
    <source>
        <dbReference type="ARBA" id="ARBA00050039"/>
    </source>
</evidence>
<feature type="modified residue" description="N5-methylglutamine" evidence="8">
    <location>
        <position position="236"/>
    </location>
</feature>
<keyword evidence="5 8" id="KW-0963">Cytoplasm</keyword>
<feature type="region of interest" description="Disordered" evidence="9">
    <location>
        <begin position="288"/>
        <end position="307"/>
    </location>
</feature>
<proteinExistence type="inferred from homology"/>
<comment type="similarity">
    <text evidence="3 8">Belongs to the prokaryotic/mitochondrial release factor family.</text>
</comment>
<feature type="domain" description="Prokaryotic-type class I peptide chain release factors" evidence="10">
    <location>
        <begin position="229"/>
        <end position="245"/>
    </location>
</feature>
<feature type="compositionally biased region" description="Basic and acidic residues" evidence="9">
    <location>
        <begin position="293"/>
        <end position="307"/>
    </location>
</feature>
<dbReference type="GO" id="GO:0005737">
    <property type="term" value="C:cytoplasm"/>
    <property type="evidence" value="ECO:0007669"/>
    <property type="project" value="UniProtKB-SubCell"/>
</dbReference>
<dbReference type="FunFam" id="3.30.70.1660:FF:000002">
    <property type="entry name" value="Peptide chain release factor 1"/>
    <property type="match status" value="1"/>
</dbReference>
<evidence type="ECO:0000256" key="6">
    <source>
        <dbReference type="ARBA" id="ARBA00022917"/>
    </source>
</evidence>
<reference evidence="11 12" key="1">
    <citation type="journal article" date="2021" name="Int. J. Syst. Evol. Microbiol.">
        <title>Streptococcus vicugnae sp. nov., isolated from faeces of alpacas (Vicugna pacos) and cattle (Bos taurus), Streptococcus zalophi sp. nov., and Streptococcus pacificus sp. nov., isolated from respiratory tract of California sea lions (Zalophus californianus).</title>
        <authorList>
            <person name="Volokhov D.V."/>
            <person name="Zagorodnyaya T.A."/>
            <person name="Shen Z."/>
            <person name="Blom J."/>
            <person name="Furtak V.A."/>
            <person name="Eisenberg T."/>
            <person name="Fan P."/>
            <person name="Jeong K.C."/>
            <person name="Gao Y."/>
            <person name="Zhang S."/>
            <person name="Amselle M."/>
        </authorList>
    </citation>
    <scope>NUCLEOTIDE SEQUENCE [LARGE SCALE GENOMIC DNA]</scope>
    <source>
        <strain evidence="12">CSL7508-lung</strain>
    </source>
</reference>
<gene>
    <name evidence="8 11" type="primary">prfA</name>
    <name evidence="11" type="ORF">JHK64_02155</name>
</gene>
<dbReference type="InterPro" id="IPR050057">
    <property type="entry name" value="Prokaryotic/Mito_RF"/>
</dbReference>
<keyword evidence="12" id="KW-1185">Reference proteome</keyword>
<evidence type="ECO:0000256" key="5">
    <source>
        <dbReference type="ARBA" id="ARBA00022490"/>
    </source>
</evidence>
<name>A0A934P971_9STRE</name>
<dbReference type="PANTHER" id="PTHR43804">
    <property type="entry name" value="LD18447P"/>
    <property type="match status" value="1"/>
</dbReference>
<dbReference type="PANTHER" id="PTHR43804:SF7">
    <property type="entry name" value="LD18447P"/>
    <property type="match status" value="1"/>
</dbReference>
<dbReference type="HAMAP" id="MF_00093">
    <property type="entry name" value="Rel_fac_1"/>
    <property type="match status" value="1"/>
</dbReference>
<dbReference type="Gene3D" id="3.30.70.1660">
    <property type="match status" value="1"/>
</dbReference>
<evidence type="ECO:0000256" key="1">
    <source>
        <dbReference type="ARBA" id="ARBA00002986"/>
    </source>
</evidence>
<dbReference type="PROSITE" id="PS00745">
    <property type="entry name" value="RF_PROK_I"/>
    <property type="match status" value="1"/>
</dbReference>
<dbReference type="InterPro" id="IPR000352">
    <property type="entry name" value="Pep_chain_release_fac_I"/>
</dbReference>
<protein>
    <recommendedName>
        <fullName evidence="7 8">Peptide chain release factor 1</fullName>
        <shortName evidence="8">RF-1</shortName>
    </recommendedName>
</protein>
<dbReference type="NCBIfam" id="NF001859">
    <property type="entry name" value="PRK00591.1"/>
    <property type="match status" value="1"/>
</dbReference>
<evidence type="ECO:0000313" key="12">
    <source>
        <dbReference type="Proteomes" id="UP000644875"/>
    </source>
</evidence>
<organism evidence="11 12">
    <name type="scientific">Streptococcus zalophi</name>
    <dbReference type="NCBI Taxonomy" id="640031"/>
    <lineage>
        <taxon>Bacteria</taxon>
        <taxon>Bacillati</taxon>
        <taxon>Bacillota</taxon>
        <taxon>Bacilli</taxon>
        <taxon>Lactobacillales</taxon>
        <taxon>Streptococcaceae</taxon>
        <taxon>Streptococcus</taxon>
    </lineage>
</organism>
<dbReference type="AlphaFoldDB" id="A0A934P971"/>
<comment type="caution">
    <text evidence="11">The sequence shown here is derived from an EMBL/GenBank/DDBJ whole genome shotgun (WGS) entry which is preliminary data.</text>
</comment>
<dbReference type="FunFam" id="3.30.160.20:FF:000027">
    <property type="entry name" value="Peptide chain release factor 1"/>
    <property type="match status" value="1"/>
</dbReference>
<dbReference type="InterPro" id="IPR045853">
    <property type="entry name" value="Pep_chain_release_fac_I_sf"/>
</dbReference>
<evidence type="ECO:0000256" key="8">
    <source>
        <dbReference type="HAMAP-Rule" id="MF_00093"/>
    </source>
</evidence>
<keyword evidence="4 8" id="KW-0488">Methylation</keyword>
<dbReference type="NCBIfam" id="TIGR00019">
    <property type="entry name" value="prfA"/>
    <property type="match status" value="1"/>
</dbReference>
<accession>A0A934P971</accession>
<dbReference type="Gene3D" id="6.10.140.1950">
    <property type="match status" value="1"/>
</dbReference>